<feature type="compositionally biased region" description="Basic residues" evidence="5">
    <location>
        <begin position="1"/>
        <end position="11"/>
    </location>
</feature>
<keyword evidence="4" id="KW-0961">Cell wall biogenesis/degradation</keyword>
<evidence type="ECO:0000313" key="7">
    <source>
        <dbReference type="EMBL" id="CAI4033572.1"/>
    </source>
</evidence>
<evidence type="ECO:0000256" key="5">
    <source>
        <dbReference type="SAM" id="MobiDB-lite"/>
    </source>
</evidence>
<keyword evidence="8" id="KW-1185">Reference proteome</keyword>
<dbReference type="GO" id="GO:0009253">
    <property type="term" value="P:peptidoglycan catabolic process"/>
    <property type="evidence" value="ECO:0007669"/>
    <property type="project" value="InterPro"/>
</dbReference>
<dbReference type="PROSITE" id="PS51781">
    <property type="entry name" value="SH3B"/>
    <property type="match status" value="1"/>
</dbReference>
<dbReference type="EC" id="3.5.1.28" evidence="2"/>
<dbReference type="AlphaFoldDB" id="A0AA86T8J4"/>
<feature type="domain" description="SH3b" evidence="6">
    <location>
        <begin position="227"/>
        <end position="293"/>
    </location>
</feature>
<sequence length="297" mass="32922">MPRPRTRRTPRRSPGTGSLATDAPDTFTCRDHRLVGPAVTYRETPNHGGPITPRYLVFHYTAGHSAKDSCDWLCNPVAQASAHLVVGRDGTITQLAPFNIKTWHAGTSHWEGLTGLNEYAIGIEMDNAGRLTRTGDRLTAWFGETYPASQAVQAKHKLDQEPAWWHTYTQKQIETALKLAFLLVKEYGLTDVLGHEDIAPERKRDPGPAFPLESIRSRALGRKGEQDERCRVTADSLNIRKGPGAEYDLAAPALRKGTLLLILEKGARWTKVEVDGQGDLEGWVSNKYIEPVATHPS</sequence>
<feature type="region of interest" description="Disordered" evidence="5">
    <location>
        <begin position="1"/>
        <end position="24"/>
    </location>
</feature>
<comment type="catalytic activity">
    <reaction evidence="1">
        <text>Hydrolyzes the link between N-acetylmuramoyl residues and L-amino acid residues in certain cell-wall glycopeptides.</text>
        <dbReference type="EC" id="3.5.1.28"/>
    </reaction>
</comment>
<dbReference type="RefSeq" id="WP_289270891.1">
    <property type="nucleotide sequence ID" value="NZ_OX365700.1"/>
</dbReference>
<dbReference type="KEGG" id="nti:DNFV4_04013"/>
<dbReference type="Pfam" id="PF01510">
    <property type="entry name" value="Amidase_2"/>
    <property type="match status" value="1"/>
</dbReference>
<dbReference type="PANTHER" id="PTHR30417">
    <property type="entry name" value="N-ACETYLMURAMOYL-L-ALANINE AMIDASE AMID"/>
    <property type="match status" value="1"/>
</dbReference>
<name>A0AA86T8J4_9BACT</name>
<dbReference type="Gene3D" id="2.30.30.40">
    <property type="entry name" value="SH3 Domains"/>
    <property type="match status" value="1"/>
</dbReference>
<evidence type="ECO:0000256" key="2">
    <source>
        <dbReference type="ARBA" id="ARBA00011901"/>
    </source>
</evidence>
<dbReference type="PANTHER" id="PTHR30417:SF1">
    <property type="entry name" value="N-ACETYLMURAMOYL-L-ALANINE AMIDASE AMID"/>
    <property type="match status" value="1"/>
</dbReference>
<dbReference type="CDD" id="cd06583">
    <property type="entry name" value="PGRP"/>
    <property type="match status" value="1"/>
</dbReference>
<dbReference type="GO" id="GO:0009254">
    <property type="term" value="P:peptidoglycan turnover"/>
    <property type="evidence" value="ECO:0007669"/>
    <property type="project" value="TreeGrafter"/>
</dbReference>
<keyword evidence="3" id="KW-0378">Hydrolase</keyword>
<dbReference type="InterPro" id="IPR051206">
    <property type="entry name" value="NAMLAA_amidase_2"/>
</dbReference>
<evidence type="ECO:0000256" key="4">
    <source>
        <dbReference type="ARBA" id="ARBA00023316"/>
    </source>
</evidence>
<dbReference type="SUPFAM" id="SSF55846">
    <property type="entry name" value="N-acetylmuramoyl-L-alanine amidase-like"/>
    <property type="match status" value="1"/>
</dbReference>
<dbReference type="Pfam" id="PF08239">
    <property type="entry name" value="SH3_3"/>
    <property type="match status" value="1"/>
</dbReference>
<evidence type="ECO:0000259" key="6">
    <source>
        <dbReference type="PROSITE" id="PS51781"/>
    </source>
</evidence>
<organism evidence="7 8">
    <name type="scientific">Nitrospira tepida</name>
    <dbReference type="NCBI Taxonomy" id="2973512"/>
    <lineage>
        <taxon>Bacteria</taxon>
        <taxon>Pseudomonadati</taxon>
        <taxon>Nitrospirota</taxon>
        <taxon>Nitrospiria</taxon>
        <taxon>Nitrospirales</taxon>
        <taxon>Nitrospiraceae</taxon>
        <taxon>Nitrospira</taxon>
    </lineage>
</organism>
<reference evidence="7" key="1">
    <citation type="submission" date="2022-10" db="EMBL/GenBank/DDBJ databases">
        <authorList>
            <person name="Koch H."/>
        </authorList>
    </citation>
    <scope>NUCLEOTIDE SEQUENCE</scope>
    <source>
        <strain evidence="7">DNF</strain>
    </source>
</reference>
<dbReference type="GO" id="GO:0008745">
    <property type="term" value="F:N-acetylmuramoyl-L-alanine amidase activity"/>
    <property type="evidence" value="ECO:0007669"/>
    <property type="project" value="UniProtKB-EC"/>
</dbReference>
<proteinExistence type="predicted"/>
<dbReference type="EMBL" id="OX365700">
    <property type="protein sequence ID" value="CAI4033572.1"/>
    <property type="molecule type" value="Genomic_DNA"/>
</dbReference>
<protein>
    <recommendedName>
        <fullName evidence="2">N-acetylmuramoyl-L-alanine amidase</fullName>
        <ecNumber evidence="2">3.5.1.28</ecNumber>
    </recommendedName>
</protein>
<gene>
    <name evidence="7" type="ORF">DNFV4_04013</name>
</gene>
<evidence type="ECO:0000313" key="8">
    <source>
        <dbReference type="Proteomes" id="UP001179121"/>
    </source>
</evidence>
<evidence type="ECO:0000256" key="3">
    <source>
        <dbReference type="ARBA" id="ARBA00022801"/>
    </source>
</evidence>
<accession>A0AA86T8J4</accession>
<evidence type="ECO:0000256" key="1">
    <source>
        <dbReference type="ARBA" id="ARBA00001561"/>
    </source>
</evidence>
<dbReference type="GO" id="GO:0071555">
    <property type="term" value="P:cell wall organization"/>
    <property type="evidence" value="ECO:0007669"/>
    <property type="project" value="UniProtKB-KW"/>
</dbReference>
<dbReference type="InterPro" id="IPR002502">
    <property type="entry name" value="Amidase_domain"/>
</dbReference>
<dbReference type="Gene3D" id="3.40.80.10">
    <property type="entry name" value="Peptidoglycan recognition protein-like"/>
    <property type="match status" value="1"/>
</dbReference>
<dbReference type="SMART" id="SM00644">
    <property type="entry name" value="Ami_2"/>
    <property type="match status" value="1"/>
</dbReference>
<dbReference type="InterPro" id="IPR003646">
    <property type="entry name" value="SH3-like_bac-type"/>
</dbReference>
<dbReference type="InterPro" id="IPR036505">
    <property type="entry name" value="Amidase/PGRP_sf"/>
</dbReference>
<dbReference type="Proteomes" id="UP001179121">
    <property type="component" value="Chromosome"/>
</dbReference>